<feature type="region of interest" description="Disordered" evidence="1">
    <location>
        <begin position="1"/>
        <end position="45"/>
    </location>
</feature>
<reference evidence="2" key="1">
    <citation type="journal article" date="2015" name="Nature">
        <title>Complex archaea that bridge the gap between prokaryotes and eukaryotes.</title>
        <authorList>
            <person name="Spang A."/>
            <person name="Saw J.H."/>
            <person name="Jorgensen S.L."/>
            <person name="Zaremba-Niedzwiedzka K."/>
            <person name="Martijn J."/>
            <person name="Lind A.E."/>
            <person name="van Eijk R."/>
            <person name="Schleper C."/>
            <person name="Guy L."/>
            <person name="Ettema T.J."/>
        </authorList>
    </citation>
    <scope>NUCLEOTIDE SEQUENCE</scope>
</reference>
<gene>
    <name evidence="2" type="ORF">LCGC14_2166450</name>
</gene>
<feature type="compositionally biased region" description="Basic and acidic residues" evidence="1">
    <location>
        <begin position="7"/>
        <end position="19"/>
    </location>
</feature>
<evidence type="ECO:0000313" key="2">
    <source>
        <dbReference type="EMBL" id="KKL64294.1"/>
    </source>
</evidence>
<protein>
    <submittedName>
        <fullName evidence="2">Uncharacterized protein</fullName>
    </submittedName>
</protein>
<dbReference type="EMBL" id="LAZR01027889">
    <property type="protein sequence ID" value="KKL64294.1"/>
    <property type="molecule type" value="Genomic_DNA"/>
</dbReference>
<sequence length="45" mass="4821">KGVASRIQDKFGAEAKDLGELVDTPESVIQQPPPDATLPDEDVPF</sequence>
<organism evidence="2">
    <name type="scientific">marine sediment metagenome</name>
    <dbReference type="NCBI Taxonomy" id="412755"/>
    <lineage>
        <taxon>unclassified sequences</taxon>
        <taxon>metagenomes</taxon>
        <taxon>ecological metagenomes</taxon>
    </lineage>
</organism>
<dbReference type="AlphaFoldDB" id="A0A0F9DRE3"/>
<name>A0A0F9DRE3_9ZZZZ</name>
<feature type="non-terminal residue" evidence="2">
    <location>
        <position position="1"/>
    </location>
</feature>
<evidence type="ECO:0000256" key="1">
    <source>
        <dbReference type="SAM" id="MobiDB-lite"/>
    </source>
</evidence>
<accession>A0A0F9DRE3</accession>
<comment type="caution">
    <text evidence="2">The sequence shown here is derived from an EMBL/GenBank/DDBJ whole genome shotgun (WGS) entry which is preliminary data.</text>
</comment>
<proteinExistence type="predicted"/>